<evidence type="ECO:0000256" key="1">
    <source>
        <dbReference type="ARBA" id="ARBA00007401"/>
    </source>
</evidence>
<dbReference type="AlphaFoldDB" id="A0A927B9R7"/>
<keyword evidence="7" id="KW-0732">Signal</keyword>
<dbReference type="Gene3D" id="3.20.20.80">
    <property type="entry name" value="Glycosidases"/>
    <property type="match status" value="1"/>
</dbReference>
<dbReference type="InterPro" id="IPR013783">
    <property type="entry name" value="Ig-like_fold"/>
</dbReference>
<feature type="chain" id="PRO_5036881366" description="Beta-glucuronidase" evidence="7">
    <location>
        <begin position="21"/>
        <end position="621"/>
    </location>
</feature>
<dbReference type="GO" id="GO:0030246">
    <property type="term" value="F:carbohydrate binding"/>
    <property type="evidence" value="ECO:0007669"/>
    <property type="project" value="TreeGrafter"/>
</dbReference>
<dbReference type="NCBIfam" id="NF007538">
    <property type="entry name" value="PRK10150.1"/>
    <property type="match status" value="1"/>
</dbReference>
<comment type="similarity">
    <text evidence="1 6">Belongs to the glycosyl hydrolase 2 family.</text>
</comment>
<feature type="signal peptide" evidence="7">
    <location>
        <begin position="1"/>
        <end position="20"/>
    </location>
</feature>
<accession>A0A927B9R7</accession>
<keyword evidence="12" id="KW-1185">Reference proteome</keyword>
<feature type="domain" description="Glycosyl hydrolases family 2 sugar binding" evidence="10">
    <location>
        <begin position="45"/>
        <end position="207"/>
    </location>
</feature>
<dbReference type="PRINTS" id="PR00132">
    <property type="entry name" value="GLHYDRLASE2"/>
</dbReference>
<dbReference type="InterPro" id="IPR008979">
    <property type="entry name" value="Galactose-bd-like_sf"/>
</dbReference>
<organism evidence="11 12">
    <name type="scientific">Spirosoma validum</name>
    <dbReference type="NCBI Taxonomy" id="2771355"/>
    <lineage>
        <taxon>Bacteria</taxon>
        <taxon>Pseudomonadati</taxon>
        <taxon>Bacteroidota</taxon>
        <taxon>Cytophagia</taxon>
        <taxon>Cytophagales</taxon>
        <taxon>Cytophagaceae</taxon>
        <taxon>Spirosoma</taxon>
    </lineage>
</organism>
<feature type="domain" description="Glycoside hydrolase family 2 catalytic" evidence="9">
    <location>
        <begin position="311"/>
        <end position="620"/>
    </location>
</feature>
<evidence type="ECO:0000256" key="7">
    <source>
        <dbReference type="SAM" id="SignalP"/>
    </source>
</evidence>
<name>A0A927B9R7_9BACT</name>
<dbReference type="Pfam" id="PF00703">
    <property type="entry name" value="Glyco_hydro_2"/>
    <property type="match status" value="1"/>
</dbReference>
<evidence type="ECO:0000256" key="6">
    <source>
        <dbReference type="RuleBase" id="RU361154"/>
    </source>
</evidence>
<evidence type="ECO:0000259" key="10">
    <source>
        <dbReference type="Pfam" id="PF02837"/>
    </source>
</evidence>
<dbReference type="Pfam" id="PF02837">
    <property type="entry name" value="Glyco_hydro_2_N"/>
    <property type="match status" value="1"/>
</dbReference>
<keyword evidence="4 6" id="KW-0378">Hydrolase</keyword>
<dbReference type="Pfam" id="PF02836">
    <property type="entry name" value="Glyco_hydro_2_C"/>
    <property type="match status" value="1"/>
</dbReference>
<dbReference type="PANTHER" id="PTHR10066:SF67">
    <property type="entry name" value="BETA-GLUCURONIDASE"/>
    <property type="match status" value="1"/>
</dbReference>
<dbReference type="SUPFAM" id="SSF49303">
    <property type="entry name" value="beta-Galactosidase/glucuronidase domain"/>
    <property type="match status" value="1"/>
</dbReference>
<keyword evidence="5 6" id="KW-0326">Glycosidase</keyword>
<dbReference type="InterPro" id="IPR036156">
    <property type="entry name" value="Beta-gal/glucu_dom_sf"/>
</dbReference>
<dbReference type="GO" id="GO:0019391">
    <property type="term" value="P:glucuronoside catabolic process"/>
    <property type="evidence" value="ECO:0007669"/>
    <property type="project" value="TreeGrafter"/>
</dbReference>
<dbReference type="InterPro" id="IPR017853">
    <property type="entry name" value="GH"/>
</dbReference>
<evidence type="ECO:0000313" key="12">
    <source>
        <dbReference type="Proteomes" id="UP000653797"/>
    </source>
</evidence>
<sequence length="621" mass="69748">MTHNYLLTLLLAVWMAPCLAQSVSSTDPSRIALFPQQNDLRNTLNLSGMWQFKKDSLEVGEKENWQNGLTETRSIAVPGSWNEQFTDSRDYLGVVWYEKETYVPSSWKGHHIFIRIGSATYAAKVWINGKAVGKHEGGNLPFAFDISSFINWGATNRISIQLENILKPTRVPTGNVAGSPFSNFPKSNYDFFPYAGLHRDVWLYSLPNVAYIKDITVKTGFTNTTGHVDVTVATEGKATQGKVVISGSGQNYEAVIRFTNNVASTTISIPNVRLWSPDDPYLYTVNVTIGDAKTTFDHYQLETGVRTINATSNQLLLNGKPIFLKGFGKHEDFPIFGRGAANPVIVKDFSLMKWTGANSFRTSHYPYDEEFMRMADREGFLVIDEIPAVGLYFHGDTTELAQRQAMCKQYINELISRDKNHPSVIMWCVANEPFPRDVSVNGGASGREATPQSLAAFKELFDLVKQKDKTRLAVLVGVMGGPPEWVGMSDIICINRYYGWYTHAGDMNGATKLLAMEIDGLHKKFNKPVMITEFGADTYPGMHTDEPEMFTEEFQTNFIKAYLDVAASRDFVAGMHVWAFSDFKTGQGIIRFGGMNYKGVFTRDRKPKAAAYYLRSRWTKK</sequence>
<dbReference type="InterPro" id="IPR006104">
    <property type="entry name" value="Glyco_hydro_2_N"/>
</dbReference>
<evidence type="ECO:0000259" key="8">
    <source>
        <dbReference type="Pfam" id="PF00703"/>
    </source>
</evidence>
<evidence type="ECO:0000256" key="2">
    <source>
        <dbReference type="ARBA" id="ARBA00012761"/>
    </source>
</evidence>
<dbReference type="InterPro" id="IPR006102">
    <property type="entry name" value="Ig-like_GH2"/>
</dbReference>
<dbReference type="InterPro" id="IPR023230">
    <property type="entry name" value="Glyco_hydro_2_CS"/>
</dbReference>
<evidence type="ECO:0000256" key="5">
    <source>
        <dbReference type="ARBA" id="ARBA00023295"/>
    </source>
</evidence>
<dbReference type="FunFam" id="3.20.20.80:FF:000080">
    <property type="entry name" value="Beta-glucuronidase UidA"/>
    <property type="match status" value="1"/>
</dbReference>
<dbReference type="InterPro" id="IPR006101">
    <property type="entry name" value="Glyco_hydro_2"/>
</dbReference>
<proteinExistence type="inferred from homology"/>
<dbReference type="RefSeq" id="WP_191043480.1">
    <property type="nucleotide sequence ID" value="NZ_JACXAA010000035.1"/>
</dbReference>
<dbReference type="PROSITE" id="PS00719">
    <property type="entry name" value="GLYCOSYL_HYDROL_F2_1"/>
    <property type="match status" value="1"/>
</dbReference>
<gene>
    <name evidence="11" type="primary">uidA</name>
    <name evidence="11" type="ORF">IC230_33665</name>
</gene>
<evidence type="ECO:0000313" key="11">
    <source>
        <dbReference type="EMBL" id="MBD2757858.1"/>
    </source>
</evidence>
<evidence type="ECO:0000256" key="4">
    <source>
        <dbReference type="ARBA" id="ARBA00022801"/>
    </source>
</evidence>
<feature type="domain" description="Glycoside hydrolase family 2 immunoglobulin-like beta-sandwich" evidence="8">
    <location>
        <begin position="210"/>
        <end position="306"/>
    </location>
</feature>
<dbReference type="PANTHER" id="PTHR10066">
    <property type="entry name" value="BETA-GLUCURONIDASE"/>
    <property type="match status" value="1"/>
</dbReference>
<comment type="caution">
    <text evidence="11">The sequence shown here is derived from an EMBL/GenBank/DDBJ whole genome shotgun (WGS) entry which is preliminary data.</text>
</comment>
<dbReference type="Proteomes" id="UP000653797">
    <property type="component" value="Unassembled WGS sequence"/>
</dbReference>
<dbReference type="Gene3D" id="2.60.120.260">
    <property type="entry name" value="Galactose-binding domain-like"/>
    <property type="match status" value="1"/>
</dbReference>
<dbReference type="SUPFAM" id="SSF51445">
    <property type="entry name" value="(Trans)glycosidases"/>
    <property type="match status" value="1"/>
</dbReference>
<dbReference type="GO" id="GO:0004566">
    <property type="term" value="F:beta-glucuronidase activity"/>
    <property type="evidence" value="ECO:0007669"/>
    <property type="project" value="UniProtKB-EC"/>
</dbReference>
<evidence type="ECO:0000259" key="9">
    <source>
        <dbReference type="Pfam" id="PF02836"/>
    </source>
</evidence>
<protein>
    <recommendedName>
        <fullName evidence="3">Beta-glucuronidase</fullName>
        <ecNumber evidence="2">3.2.1.31</ecNumber>
    </recommendedName>
</protein>
<dbReference type="SUPFAM" id="SSF49785">
    <property type="entry name" value="Galactose-binding domain-like"/>
    <property type="match status" value="1"/>
</dbReference>
<dbReference type="InterPro" id="IPR006103">
    <property type="entry name" value="Glyco_hydro_2_cat"/>
</dbReference>
<evidence type="ECO:0000256" key="3">
    <source>
        <dbReference type="ARBA" id="ARBA00016205"/>
    </source>
</evidence>
<dbReference type="EC" id="3.2.1.31" evidence="2"/>
<dbReference type="GO" id="GO:0005975">
    <property type="term" value="P:carbohydrate metabolic process"/>
    <property type="evidence" value="ECO:0007669"/>
    <property type="project" value="InterPro"/>
</dbReference>
<dbReference type="EMBL" id="JACXAA010000035">
    <property type="protein sequence ID" value="MBD2757858.1"/>
    <property type="molecule type" value="Genomic_DNA"/>
</dbReference>
<reference evidence="11" key="1">
    <citation type="submission" date="2020-09" db="EMBL/GenBank/DDBJ databases">
        <authorList>
            <person name="Kim M.K."/>
        </authorList>
    </citation>
    <scope>NUCLEOTIDE SEQUENCE</scope>
    <source>
        <strain evidence="11">BT704</strain>
    </source>
</reference>
<dbReference type="Gene3D" id="2.60.40.10">
    <property type="entry name" value="Immunoglobulins"/>
    <property type="match status" value="1"/>
</dbReference>